<sequence>MDNSFEKLENVIDPVEADHIYPKNAIDKDFSVKIKELTPSQKKAVYENPKNLQYLRKTHNASKGAKTITSNKPWEKWNGKSINPNYKKRLEIK</sequence>
<reference evidence="2 3" key="1">
    <citation type="submission" date="2009-09" db="EMBL/GenBank/DDBJ databases">
        <authorList>
            <person name="Weinstock G."/>
            <person name="Sodergren E."/>
            <person name="Clifton S."/>
            <person name="Fulton L."/>
            <person name="Fulton B."/>
            <person name="Courtney L."/>
            <person name="Fronick C."/>
            <person name="Harrison M."/>
            <person name="Strong C."/>
            <person name="Farmer C."/>
            <person name="Delahaunty K."/>
            <person name="Markovic C."/>
            <person name="Hall O."/>
            <person name="Minx P."/>
            <person name="Tomlinson C."/>
            <person name="Mitreva M."/>
            <person name="Nelson J."/>
            <person name="Hou S."/>
            <person name="Wollam A."/>
            <person name="Pepin K.H."/>
            <person name="Johnson M."/>
            <person name="Bhonagiri V."/>
            <person name="Nash W.E."/>
            <person name="Warren W."/>
            <person name="Chinwalla A."/>
            <person name="Mardis E.R."/>
            <person name="Wilson R.K."/>
        </authorList>
    </citation>
    <scope>NUCLEOTIDE SEQUENCE [LARGE SCALE GENOMIC DNA]</scope>
    <source>
        <strain evidence="2 3">F0254</strain>
    </source>
</reference>
<evidence type="ECO:0000313" key="3">
    <source>
        <dbReference type="Proteomes" id="UP000006233"/>
    </source>
</evidence>
<dbReference type="RefSeq" id="WP_006804137.1">
    <property type="nucleotide sequence ID" value="NZ_GG700632.1"/>
</dbReference>
<proteinExistence type="predicted"/>
<name>C9MW79_9FUSO</name>
<dbReference type="HOGENOM" id="CLU_2396095_0_0_0"/>
<comment type="caution">
    <text evidence="2">The sequence shown here is derived from an EMBL/GenBank/DDBJ whole genome shotgun (WGS) entry which is preliminary data.</text>
</comment>
<organism evidence="2 3">
    <name type="scientific">Leptotrichia hofstadii F0254</name>
    <dbReference type="NCBI Taxonomy" id="634994"/>
    <lineage>
        <taxon>Bacteria</taxon>
        <taxon>Fusobacteriati</taxon>
        <taxon>Fusobacteriota</taxon>
        <taxon>Fusobacteriia</taxon>
        <taxon>Fusobacteriales</taxon>
        <taxon>Leptotrichiaceae</taxon>
        <taxon>Leptotrichia</taxon>
    </lineage>
</organism>
<feature type="region of interest" description="Disordered" evidence="1">
    <location>
        <begin position="60"/>
        <end position="80"/>
    </location>
</feature>
<dbReference type="Proteomes" id="UP000006233">
    <property type="component" value="Unassembled WGS sequence"/>
</dbReference>
<dbReference type="EMBL" id="ACVB02000008">
    <property type="protein sequence ID" value="EEX74745.1"/>
    <property type="molecule type" value="Genomic_DNA"/>
</dbReference>
<protein>
    <recommendedName>
        <fullName evidence="4">DUF1524 domain-containing protein</fullName>
    </recommendedName>
</protein>
<evidence type="ECO:0000313" key="2">
    <source>
        <dbReference type="EMBL" id="EEX74745.1"/>
    </source>
</evidence>
<dbReference type="STRING" id="634994.GCWU000323_00800"/>
<accession>C9MW79</accession>
<evidence type="ECO:0000256" key="1">
    <source>
        <dbReference type="SAM" id="MobiDB-lite"/>
    </source>
</evidence>
<evidence type="ECO:0008006" key="4">
    <source>
        <dbReference type="Google" id="ProtNLM"/>
    </source>
</evidence>
<dbReference type="AlphaFoldDB" id="C9MW79"/>
<gene>
    <name evidence="2" type="ORF">GCWU000323_00800</name>
</gene>